<sequence length="191" mass="22101">MFNQLDKHQKVTELQKLVGKNSELVKHCLLSTFLVQLTFLVQIQVISRSIPYRLVHKALGYQVITITFSANIEVQILECECIIQINCYFIIRGQGKTNSFNKLQPYYLGPGSITTALLPVAWQSLQPYLYQENGTHTLDLITLCLKIFNSSSDHFETTTIQQYIQTRQINIYQLFYYSQVKIIYIFNNSCG</sequence>
<dbReference type="EMBL" id="CAXDID020000044">
    <property type="protein sequence ID" value="CAL6001673.1"/>
    <property type="molecule type" value="Genomic_DNA"/>
</dbReference>
<accession>A0AA86R2I6</accession>
<dbReference type="Proteomes" id="UP001642409">
    <property type="component" value="Unassembled WGS sequence"/>
</dbReference>
<comment type="caution">
    <text evidence="1">The sequence shown here is derived from an EMBL/GenBank/DDBJ whole genome shotgun (WGS) entry which is preliminary data.</text>
</comment>
<protein>
    <submittedName>
        <fullName evidence="2">Hypothetical_protein</fullName>
    </submittedName>
</protein>
<proteinExistence type="predicted"/>
<dbReference type="EMBL" id="CATOUU010001031">
    <property type="protein sequence ID" value="CAI9967987.1"/>
    <property type="molecule type" value="Genomic_DNA"/>
</dbReference>
<evidence type="ECO:0000313" key="3">
    <source>
        <dbReference type="Proteomes" id="UP001642409"/>
    </source>
</evidence>
<gene>
    <name evidence="2" type="ORF">HINF_LOCUS17550</name>
    <name evidence="1" type="ORF">HINF_LOCUS55632</name>
</gene>
<evidence type="ECO:0000313" key="2">
    <source>
        <dbReference type="EMBL" id="CAL6001673.1"/>
    </source>
</evidence>
<dbReference type="AlphaFoldDB" id="A0AA86R2I6"/>
<name>A0AA86R2I6_9EUKA</name>
<evidence type="ECO:0000313" key="1">
    <source>
        <dbReference type="EMBL" id="CAI9967987.1"/>
    </source>
</evidence>
<reference evidence="1" key="1">
    <citation type="submission" date="2023-06" db="EMBL/GenBank/DDBJ databases">
        <authorList>
            <person name="Kurt Z."/>
        </authorList>
    </citation>
    <scope>NUCLEOTIDE SEQUENCE</scope>
</reference>
<organism evidence="1">
    <name type="scientific">Hexamita inflata</name>
    <dbReference type="NCBI Taxonomy" id="28002"/>
    <lineage>
        <taxon>Eukaryota</taxon>
        <taxon>Metamonada</taxon>
        <taxon>Diplomonadida</taxon>
        <taxon>Hexamitidae</taxon>
        <taxon>Hexamitinae</taxon>
        <taxon>Hexamita</taxon>
    </lineage>
</organism>
<keyword evidence="3" id="KW-1185">Reference proteome</keyword>
<reference evidence="2 3" key="2">
    <citation type="submission" date="2024-07" db="EMBL/GenBank/DDBJ databases">
        <authorList>
            <person name="Akdeniz Z."/>
        </authorList>
    </citation>
    <scope>NUCLEOTIDE SEQUENCE [LARGE SCALE GENOMIC DNA]</scope>
</reference>